<dbReference type="AlphaFoldDB" id="A0AAD7DQ75"/>
<feature type="region of interest" description="Disordered" evidence="1">
    <location>
        <begin position="884"/>
        <end position="945"/>
    </location>
</feature>
<keyword evidence="2" id="KW-1133">Transmembrane helix</keyword>
<keyword evidence="2" id="KW-0472">Membrane</keyword>
<dbReference type="PANTHER" id="PTHR31912:SF34">
    <property type="entry name" value="NOTOCHORD-RELATED PROTEIN"/>
    <property type="match status" value="1"/>
</dbReference>
<evidence type="ECO:0000313" key="4">
    <source>
        <dbReference type="Proteomes" id="UP001221757"/>
    </source>
</evidence>
<dbReference type="EMBL" id="JARKIE010000034">
    <property type="protein sequence ID" value="KAJ7696532.1"/>
    <property type="molecule type" value="Genomic_DNA"/>
</dbReference>
<accession>A0AAD7DQ75</accession>
<organism evidence="3 4">
    <name type="scientific">Mycena rosella</name>
    <name type="common">Pink bonnet</name>
    <name type="synonym">Agaricus rosellus</name>
    <dbReference type="NCBI Taxonomy" id="1033263"/>
    <lineage>
        <taxon>Eukaryota</taxon>
        <taxon>Fungi</taxon>
        <taxon>Dikarya</taxon>
        <taxon>Basidiomycota</taxon>
        <taxon>Agaricomycotina</taxon>
        <taxon>Agaricomycetes</taxon>
        <taxon>Agaricomycetidae</taxon>
        <taxon>Agaricales</taxon>
        <taxon>Marasmiineae</taxon>
        <taxon>Mycenaceae</taxon>
        <taxon>Mycena</taxon>
    </lineage>
</organism>
<reference evidence="3" key="1">
    <citation type="submission" date="2023-03" db="EMBL/GenBank/DDBJ databases">
        <title>Massive genome expansion in bonnet fungi (Mycena s.s.) driven by repeated elements and novel gene families across ecological guilds.</title>
        <authorList>
            <consortium name="Lawrence Berkeley National Laboratory"/>
            <person name="Harder C.B."/>
            <person name="Miyauchi S."/>
            <person name="Viragh M."/>
            <person name="Kuo A."/>
            <person name="Thoen E."/>
            <person name="Andreopoulos B."/>
            <person name="Lu D."/>
            <person name="Skrede I."/>
            <person name="Drula E."/>
            <person name="Henrissat B."/>
            <person name="Morin E."/>
            <person name="Kohler A."/>
            <person name="Barry K."/>
            <person name="LaButti K."/>
            <person name="Morin E."/>
            <person name="Salamov A."/>
            <person name="Lipzen A."/>
            <person name="Mereny Z."/>
            <person name="Hegedus B."/>
            <person name="Baldrian P."/>
            <person name="Stursova M."/>
            <person name="Weitz H."/>
            <person name="Taylor A."/>
            <person name="Grigoriev I.V."/>
            <person name="Nagy L.G."/>
            <person name="Martin F."/>
            <person name="Kauserud H."/>
        </authorList>
    </citation>
    <scope>NUCLEOTIDE SEQUENCE</scope>
    <source>
        <strain evidence="3">CBHHK067</strain>
    </source>
</reference>
<feature type="compositionally biased region" description="Basic and acidic residues" evidence="1">
    <location>
        <begin position="918"/>
        <end position="928"/>
    </location>
</feature>
<proteinExistence type="predicted"/>
<dbReference type="PANTHER" id="PTHR31912">
    <property type="entry name" value="IP13529P"/>
    <property type="match status" value="1"/>
</dbReference>
<name>A0AAD7DQ75_MYCRO</name>
<sequence length="945" mass="108067">MRECKTPNVPTFSALRKKQVSMTRDVDIKTEHHTSALGNHFYMNHPGKLLALDWANPLVRPFIHVYPEVSGPIAEFWQAEKWTSEINLDELSPMWTDWQNKYTSHRHFYVNELAQQRNGTYVVPVRWVTVNNVVHADVHDVDLVEHGPQNTIFEIKTGGFHRIPADTLESNYLDLQISHSIEFTEYSPQYQMPHPLRVKAKGRPMFRLRVMPWSDNVSGNVSKQYNAHTNMYITNLNLPHQKLAQEYFVRFASTSPHASSSEQFVALGGDFIAGVWHEAYDCQLEQEILFEAIPHVLPADNPQQSESASHIGMGGNLGCRRDLGGGTKEHQETDEGYHAVYNPGEPRTKEGTIQVIRWQIWTACLGIQKPLDATYSQTGVKDKIAQFWIQKLLDMAKNRCSVELGDRKTCDPRLNNSALKGDARIAVKNEISHKIQEELWDWVVRQPPDSFAKLGEQDPARQDLHPGDHYNILLQTRGIDPHRDTPGEILHTYLLGNDKYIWHDTTMGWDDRKEDLFASRLAASCIRGLSTPPPRPRYVVKYKNLLVGKHFKMLQQLGLWIFTWCACNFFLLFFVLKHSIHQKDINILIANVLDIWGLIDPQRILVKGKLHVFSHLPEDIHRFGPAILYATEIFECWNAVFRLCSIFSNHLSPSRDIAVTLADMERFKHVVSGGWWKNSDGVYTRAGSLVRSFLTSNKQLQRRLGWAERSHLEIGTHSALIKFIWAHDVWSTGTVKLQSSAKRGSKKWTDMVEALPVSEPEGTTGNSSWILRKYVVAQSGDMCKDGFWIFFRKTEEVMFAFNAQHDCVTCRCSTAAVPVIQERIVTNRTELQTKHSSEQIFIVNMHGLHNAHLIRDVLPCSLTEPIPYLQDRIASHARFAAQLRQTGPAKRAETKAKTQATRIRNKSNKAAMVSAQAKRQEEEEHNNGDSDEDQDEMNNTAMDLD</sequence>
<evidence type="ECO:0000313" key="3">
    <source>
        <dbReference type="EMBL" id="KAJ7696532.1"/>
    </source>
</evidence>
<keyword evidence="2" id="KW-0812">Transmembrane</keyword>
<evidence type="ECO:0000256" key="2">
    <source>
        <dbReference type="SAM" id="Phobius"/>
    </source>
</evidence>
<evidence type="ECO:0000256" key="1">
    <source>
        <dbReference type="SAM" id="MobiDB-lite"/>
    </source>
</evidence>
<protein>
    <submittedName>
        <fullName evidence="3">Uncharacterized protein</fullName>
    </submittedName>
</protein>
<gene>
    <name evidence="3" type="ORF">B0H17DRAFT_1158628</name>
</gene>
<feature type="region of interest" description="Disordered" evidence="1">
    <location>
        <begin position="321"/>
        <end position="343"/>
    </location>
</feature>
<dbReference type="Proteomes" id="UP001221757">
    <property type="component" value="Unassembled WGS sequence"/>
</dbReference>
<feature type="compositionally biased region" description="Basic and acidic residues" evidence="1">
    <location>
        <begin position="321"/>
        <end position="337"/>
    </location>
</feature>
<comment type="caution">
    <text evidence="3">The sequence shown here is derived from an EMBL/GenBank/DDBJ whole genome shotgun (WGS) entry which is preliminary data.</text>
</comment>
<feature type="transmembrane region" description="Helical" evidence="2">
    <location>
        <begin position="557"/>
        <end position="576"/>
    </location>
</feature>
<keyword evidence="4" id="KW-1185">Reference proteome</keyword>